<dbReference type="AlphaFoldDB" id="A0AAV4W2H0"/>
<protein>
    <submittedName>
        <fullName evidence="1">Uncharacterized protein</fullName>
    </submittedName>
</protein>
<organism evidence="1 2">
    <name type="scientific">Caerostris extrusa</name>
    <name type="common">Bark spider</name>
    <name type="synonym">Caerostris bankana</name>
    <dbReference type="NCBI Taxonomy" id="172846"/>
    <lineage>
        <taxon>Eukaryota</taxon>
        <taxon>Metazoa</taxon>
        <taxon>Ecdysozoa</taxon>
        <taxon>Arthropoda</taxon>
        <taxon>Chelicerata</taxon>
        <taxon>Arachnida</taxon>
        <taxon>Araneae</taxon>
        <taxon>Araneomorphae</taxon>
        <taxon>Entelegynae</taxon>
        <taxon>Araneoidea</taxon>
        <taxon>Araneidae</taxon>
        <taxon>Caerostris</taxon>
    </lineage>
</organism>
<dbReference type="Proteomes" id="UP001054945">
    <property type="component" value="Unassembled WGS sequence"/>
</dbReference>
<comment type="caution">
    <text evidence="1">The sequence shown here is derived from an EMBL/GenBank/DDBJ whole genome shotgun (WGS) entry which is preliminary data.</text>
</comment>
<keyword evidence="2" id="KW-1185">Reference proteome</keyword>
<evidence type="ECO:0000313" key="2">
    <source>
        <dbReference type="Proteomes" id="UP001054945"/>
    </source>
</evidence>
<gene>
    <name evidence="1" type="ORF">CEXT_427901</name>
</gene>
<proteinExistence type="predicted"/>
<name>A0AAV4W2H0_CAEEX</name>
<evidence type="ECO:0000313" key="1">
    <source>
        <dbReference type="EMBL" id="GIY76109.1"/>
    </source>
</evidence>
<accession>A0AAV4W2H0</accession>
<dbReference type="EMBL" id="BPLR01015436">
    <property type="protein sequence ID" value="GIY76109.1"/>
    <property type="molecule type" value="Genomic_DNA"/>
</dbReference>
<reference evidence="1 2" key="1">
    <citation type="submission" date="2021-06" db="EMBL/GenBank/DDBJ databases">
        <title>Caerostris extrusa draft genome.</title>
        <authorList>
            <person name="Kono N."/>
            <person name="Arakawa K."/>
        </authorList>
    </citation>
    <scope>NUCLEOTIDE SEQUENCE [LARGE SCALE GENOMIC DNA]</scope>
</reference>
<sequence length="66" mass="7847">MKQLTQGRGIGKASWHPMEQQERVCHRLVPPEAPFGQLERVWQISKFLDRLDQLMAFTELRFFGYI</sequence>